<keyword evidence="1" id="KW-0472">Membrane</keyword>
<proteinExistence type="predicted"/>
<feature type="transmembrane region" description="Helical" evidence="1">
    <location>
        <begin position="18"/>
        <end position="37"/>
    </location>
</feature>
<evidence type="ECO:0000313" key="2">
    <source>
        <dbReference type="EMBL" id="MBP1853464.1"/>
    </source>
</evidence>
<keyword evidence="3" id="KW-1185">Reference proteome</keyword>
<sequence>MLAGGCPKINIVRWIHDVFGNCIALIDVAAPSLFLLVDEGRTVARLRCAFLSSAKSMSLTATGCPFSMRPTVPAP</sequence>
<gene>
    <name evidence="2" type="ORF">J2Z17_004925</name>
</gene>
<organism evidence="2 3">
    <name type="scientific">Rhizobium halophytocola</name>
    <dbReference type="NCBI Taxonomy" id="735519"/>
    <lineage>
        <taxon>Bacteria</taxon>
        <taxon>Pseudomonadati</taxon>
        <taxon>Pseudomonadota</taxon>
        <taxon>Alphaproteobacteria</taxon>
        <taxon>Hyphomicrobiales</taxon>
        <taxon>Rhizobiaceae</taxon>
        <taxon>Rhizobium/Agrobacterium group</taxon>
        <taxon>Rhizobium</taxon>
    </lineage>
</organism>
<keyword evidence="1" id="KW-0812">Transmembrane</keyword>
<keyword evidence="1" id="KW-1133">Transmembrane helix</keyword>
<dbReference type="EMBL" id="JAGGJU010000018">
    <property type="protein sequence ID" value="MBP1853464.1"/>
    <property type="molecule type" value="Genomic_DNA"/>
</dbReference>
<evidence type="ECO:0000256" key="1">
    <source>
        <dbReference type="SAM" id="Phobius"/>
    </source>
</evidence>
<comment type="caution">
    <text evidence="2">The sequence shown here is derived from an EMBL/GenBank/DDBJ whole genome shotgun (WGS) entry which is preliminary data.</text>
</comment>
<accession>A0ABS4E692</accession>
<protein>
    <submittedName>
        <fullName evidence="2">Uncharacterized protein</fullName>
    </submittedName>
</protein>
<reference evidence="2 3" key="1">
    <citation type="submission" date="2021-03" db="EMBL/GenBank/DDBJ databases">
        <title>Genomic Encyclopedia of Type Strains, Phase IV (KMG-IV): sequencing the most valuable type-strain genomes for metagenomic binning, comparative biology and taxonomic classification.</title>
        <authorList>
            <person name="Goeker M."/>
        </authorList>
    </citation>
    <scope>NUCLEOTIDE SEQUENCE [LARGE SCALE GENOMIC DNA]</scope>
    <source>
        <strain evidence="2 3">DSM 21600</strain>
    </source>
</reference>
<dbReference type="Proteomes" id="UP000759443">
    <property type="component" value="Unassembled WGS sequence"/>
</dbReference>
<name>A0ABS4E692_9HYPH</name>
<evidence type="ECO:0000313" key="3">
    <source>
        <dbReference type="Proteomes" id="UP000759443"/>
    </source>
</evidence>
<dbReference type="RefSeq" id="WP_209949327.1">
    <property type="nucleotide sequence ID" value="NZ_JAGGJU010000018.1"/>
</dbReference>